<keyword evidence="1" id="KW-0812">Transmembrane</keyword>
<dbReference type="EMBL" id="JBFDAA010000003">
    <property type="protein sequence ID" value="KAL1138528.1"/>
    <property type="molecule type" value="Genomic_DNA"/>
</dbReference>
<evidence type="ECO:0000256" key="1">
    <source>
        <dbReference type="SAM" id="Phobius"/>
    </source>
</evidence>
<gene>
    <name evidence="2" type="ORF">AAG570_008591</name>
</gene>
<keyword evidence="1" id="KW-0472">Membrane</keyword>
<keyword evidence="1" id="KW-1133">Transmembrane helix</keyword>
<keyword evidence="3" id="KW-1185">Reference proteome</keyword>
<reference evidence="2 3" key="1">
    <citation type="submission" date="2024-07" db="EMBL/GenBank/DDBJ databases">
        <title>Chromosome-level genome assembly of the water stick insect Ranatra chinensis (Heteroptera: Nepidae).</title>
        <authorList>
            <person name="Liu X."/>
        </authorList>
    </citation>
    <scope>NUCLEOTIDE SEQUENCE [LARGE SCALE GENOMIC DNA]</scope>
    <source>
        <strain evidence="2">Cailab_2021Rc</strain>
        <tissue evidence="2">Muscle</tissue>
    </source>
</reference>
<organism evidence="2 3">
    <name type="scientific">Ranatra chinensis</name>
    <dbReference type="NCBI Taxonomy" id="642074"/>
    <lineage>
        <taxon>Eukaryota</taxon>
        <taxon>Metazoa</taxon>
        <taxon>Ecdysozoa</taxon>
        <taxon>Arthropoda</taxon>
        <taxon>Hexapoda</taxon>
        <taxon>Insecta</taxon>
        <taxon>Pterygota</taxon>
        <taxon>Neoptera</taxon>
        <taxon>Paraneoptera</taxon>
        <taxon>Hemiptera</taxon>
        <taxon>Heteroptera</taxon>
        <taxon>Panheteroptera</taxon>
        <taxon>Nepomorpha</taxon>
        <taxon>Nepidae</taxon>
        <taxon>Ranatrinae</taxon>
        <taxon>Ranatra</taxon>
    </lineage>
</organism>
<dbReference type="Proteomes" id="UP001558652">
    <property type="component" value="Unassembled WGS sequence"/>
</dbReference>
<evidence type="ECO:0000313" key="2">
    <source>
        <dbReference type="EMBL" id="KAL1138528.1"/>
    </source>
</evidence>
<dbReference type="AlphaFoldDB" id="A0ABD0YRB8"/>
<evidence type="ECO:0000313" key="3">
    <source>
        <dbReference type="Proteomes" id="UP001558652"/>
    </source>
</evidence>
<protein>
    <submittedName>
        <fullName evidence="2">Uncharacterized protein</fullName>
    </submittedName>
</protein>
<name>A0ABD0YRB8_9HEMI</name>
<comment type="caution">
    <text evidence="2">The sequence shown here is derived from an EMBL/GenBank/DDBJ whole genome shotgun (WGS) entry which is preliminary data.</text>
</comment>
<sequence>MASMSRNMLEKSSNQVTTKRGSLERIFHSGSVVPFVVPVALVVIIMLVIALAVYVVRHRQLQNSFTLFANSYYSTRSGAARFTSSDGLDDEDSPVIRGFSDDEPLVIA</sequence>
<accession>A0ABD0YRB8</accession>
<feature type="transmembrane region" description="Helical" evidence="1">
    <location>
        <begin position="32"/>
        <end position="56"/>
    </location>
</feature>
<proteinExistence type="predicted"/>